<keyword evidence="1" id="KW-0175">Coiled coil</keyword>
<sequence length="103" mass="12206">MNKKFKLEKVLELREKALEREKITLADLQLKEKQAYEEMYAVMEDIKAKNIELEQDRAKGIFDFIEMYNKYIAVRQDDLALCEAKVQAAVRETAKQKEVLKKH</sequence>
<dbReference type="Proteomes" id="UP000017429">
    <property type="component" value="Chromosome"/>
</dbReference>
<organism evidence="2 3">
    <name type="scientific">Mucispirillum schaedleri ASF457</name>
    <dbReference type="NCBI Taxonomy" id="1379858"/>
    <lineage>
        <taxon>Bacteria</taxon>
        <taxon>Pseudomonadati</taxon>
        <taxon>Deferribacterota</taxon>
        <taxon>Deferribacteres</taxon>
        <taxon>Deferribacterales</taxon>
        <taxon>Mucispirillaceae</taxon>
        <taxon>Mucispirillum</taxon>
    </lineage>
</organism>
<evidence type="ECO:0000313" key="2">
    <source>
        <dbReference type="EMBL" id="USF24609.1"/>
    </source>
</evidence>
<name>A0AA97LQ08_9BACT</name>
<reference evidence="2" key="2">
    <citation type="submission" date="2022-05" db="EMBL/GenBank/DDBJ databases">
        <authorList>
            <person name="Proctor A.L."/>
            <person name="Phillips G.J."/>
            <person name="Wannemuehler M.J."/>
        </authorList>
    </citation>
    <scope>NUCLEOTIDE SEQUENCE</scope>
    <source>
        <strain evidence="2">ASF457</strain>
    </source>
</reference>
<protein>
    <recommendedName>
        <fullName evidence="4">Flagellar FliJ protein</fullName>
    </recommendedName>
</protein>
<evidence type="ECO:0000256" key="1">
    <source>
        <dbReference type="SAM" id="Coils"/>
    </source>
</evidence>
<feature type="coiled-coil region" evidence="1">
    <location>
        <begin position="18"/>
        <end position="56"/>
    </location>
</feature>
<dbReference type="RefSeq" id="WP_251930605.1">
    <property type="nucleotide sequence ID" value="NZ_CP097562.1"/>
</dbReference>
<keyword evidence="3" id="KW-1185">Reference proteome</keyword>
<dbReference type="AlphaFoldDB" id="A0AA97LQ08"/>
<reference evidence="2" key="1">
    <citation type="journal article" date="2014" name="Genome Announc.">
        <title>Draft genome sequences of the altered schaedler flora, a defined bacterial community from gnotobiotic mice.</title>
        <authorList>
            <person name="Wannemuehler M.J."/>
            <person name="Overstreet A.M."/>
            <person name="Ward D.V."/>
            <person name="Phillips G.J."/>
        </authorList>
    </citation>
    <scope>NUCLEOTIDE SEQUENCE</scope>
    <source>
        <strain evidence="2">ASF457</strain>
    </source>
</reference>
<dbReference type="KEGG" id="msch:N508_001698"/>
<accession>A0AA97LQ08</accession>
<proteinExistence type="predicted"/>
<evidence type="ECO:0008006" key="4">
    <source>
        <dbReference type="Google" id="ProtNLM"/>
    </source>
</evidence>
<dbReference type="EMBL" id="CP097562">
    <property type="protein sequence ID" value="USF24609.1"/>
    <property type="molecule type" value="Genomic_DNA"/>
</dbReference>
<reference evidence="2" key="3">
    <citation type="submission" date="2022-06" db="EMBL/GenBank/DDBJ databases">
        <title>Resources to Facilitate Use of the Altered Schaedler Flora (ASF) Mouse Model to Study Microbiome Function.</title>
        <authorList>
            <person name="Proctor A."/>
            <person name="Parvinroo S."/>
            <person name="Richie T."/>
            <person name="Jia X."/>
            <person name="Lee S.T.M."/>
            <person name="Karp P.D."/>
            <person name="Paley S."/>
            <person name="Kostic A.D."/>
            <person name="Pierre J.F."/>
            <person name="Wannemuehler M.J."/>
            <person name="Phillips G.J."/>
        </authorList>
    </citation>
    <scope>NUCLEOTIDE SEQUENCE</scope>
    <source>
        <strain evidence="2">ASF457</strain>
    </source>
</reference>
<gene>
    <name evidence="2" type="ORF">N508_001698</name>
</gene>
<evidence type="ECO:0000313" key="3">
    <source>
        <dbReference type="Proteomes" id="UP000017429"/>
    </source>
</evidence>